<dbReference type="SUPFAM" id="SSF52540">
    <property type="entry name" value="P-loop containing nucleoside triphosphate hydrolases"/>
    <property type="match status" value="1"/>
</dbReference>
<dbReference type="AlphaFoldDB" id="A0A5C7GQV8"/>
<dbReference type="PROSITE" id="PS00808">
    <property type="entry name" value="ADP_GLC_PYROPHOSPH_1"/>
    <property type="match status" value="1"/>
</dbReference>
<dbReference type="EMBL" id="VAHF01000013">
    <property type="protein sequence ID" value="TXG46837.1"/>
    <property type="molecule type" value="Genomic_DNA"/>
</dbReference>
<evidence type="ECO:0000259" key="4">
    <source>
        <dbReference type="Pfam" id="PF00004"/>
    </source>
</evidence>
<organism evidence="7 8">
    <name type="scientific">Acer yangbiense</name>
    <dbReference type="NCBI Taxonomy" id="1000413"/>
    <lineage>
        <taxon>Eukaryota</taxon>
        <taxon>Viridiplantae</taxon>
        <taxon>Streptophyta</taxon>
        <taxon>Embryophyta</taxon>
        <taxon>Tracheophyta</taxon>
        <taxon>Spermatophyta</taxon>
        <taxon>Magnoliopsida</taxon>
        <taxon>eudicotyledons</taxon>
        <taxon>Gunneridae</taxon>
        <taxon>Pentapetalae</taxon>
        <taxon>rosids</taxon>
        <taxon>malvids</taxon>
        <taxon>Sapindales</taxon>
        <taxon>Sapindaceae</taxon>
        <taxon>Hippocastanoideae</taxon>
        <taxon>Acereae</taxon>
        <taxon>Acer</taxon>
    </lineage>
</organism>
<evidence type="ECO:0000313" key="7">
    <source>
        <dbReference type="EMBL" id="TXG46837.1"/>
    </source>
</evidence>
<dbReference type="InterPro" id="IPR005835">
    <property type="entry name" value="NTP_transferase_dom"/>
</dbReference>
<feature type="domain" description="Nucleotidyl transferase" evidence="5">
    <location>
        <begin position="21"/>
        <end position="93"/>
    </location>
</feature>
<reference evidence="8" key="1">
    <citation type="journal article" date="2019" name="Gigascience">
        <title>De novo genome assembly of the endangered Acer yangbiense, a plant species with extremely small populations endemic to Yunnan Province, China.</title>
        <authorList>
            <person name="Yang J."/>
            <person name="Wariss H.M."/>
            <person name="Tao L."/>
            <person name="Zhang R."/>
            <person name="Yun Q."/>
            <person name="Hollingsworth P."/>
            <person name="Dao Z."/>
            <person name="Luo G."/>
            <person name="Guo H."/>
            <person name="Ma Y."/>
            <person name="Sun W."/>
        </authorList>
    </citation>
    <scope>NUCLEOTIDE SEQUENCE [LARGE SCALE GENOMIC DNA]</scope>
    <source>
        <strain evidence="8">cv. Malutang</strain>
    </source>
</reference>
<gene>
    <name evidence="7" type="ORF">EZV62_026131</name>
</gene>
<evidence type="ECO:0000256" key="1">
    <source>
        <dbReference type="ARBA" id="ARBA00011680"/>
    </source>
</evidence>
<dbReference type="InterPro" id="IPR005836">
    <property type="entry name" value="ADP_Glu_pyroP_CS"/>
</dbReference>
<dbReference type="GO" id="GO:0005524">
    <property type="term" value="F:ATP binding"/>
    <property type="evidence" value="ECO:0007669"/>
    <property type="project" value="UniProtKB-KW"/>
</dbReference>
<feature type="domain" description="Enhanced disease resistance 4-like N-terminal" evidence="6">
    <location>
        <begin position="143"/>
        <end position="171"/>
    </location>
</feature>
<keyword evidence="3" id="KW-0067">ATP-binding</keyword>
<protein>
    <recommendedName>
        <fullName evidence="9">Nucleotidyl transferase domain-containing protein</fullName>
    </recommendedName>
</protein>
<keyword evidence="8" id="KW-1185">Reference proteome</keyword>
<dbReference type="SUPFAM" id="SSF53448">
    <property type="entry name" value="Nucleotide-diphospho-sugar transferases"/>
    <property type="match status" value="1"/>
</dbReference>
<dbReference type="Gene3D" id="3.90.550.10">
    <property type="entry name" value="Spore Coat Polysaccharide Biosynthesis Protein SpsA, Chain A"/>
    <property type="match status" value="1"/>
</dbReference>
<dbReference type="InterPro" id="IPR029044">
    <property type="entry name" value="Nucleotide-diphossugar_trans"/>
</dbReference>
<dbReference type="Pfam" id="PF00483">
    <property type="entry name" value="NTP_transferase"/>
    <property type="match status" value="1"/>
</dbReference>
<dbReference type="InterPro" id="IPR055126">
    <property type="entry name" value="EDR4-like_N"/>
</dbReference>
<dbReference type="GO" id="GO:0008878">
    <property type="term" value="F:glucose-1-phosphate adenylyltransferase activity"/>
    <property type="evidence" value="ECO:0007669"/>
    <property type="project" value="InterPro"/>
</dbReference>
<comment type="subunit">
    <text evidence="1">Heterotetramer.</text>
</comment>
<dbReference type="GO" id="GO:0005978">
    <property type="term" value="P:glycogen biosynthetic process"/>
    <property type="evidence" value="ECO:0007669"/>
    <property type="project" value="InterPro"/>
</dbReference>
<keyword evidence="2" id="KW-0547">Nucleotide-binding</keyword>
<dbReference type="Proteomes" id="UP000323000">
    <property type="component" value="Chromosome 13"/>
</dbReference>
<dbReference type="OrthoDB" id="1933562at2759"/>
<dbReference type="InterPro" id="IPR003959">
    <property type="entry name" value="ATPase_AAA_core"/>
</dbReference>
<dbReference type="GO" id="GO:0016887">
    <property type="term" value="F:ATP hydrolysis activity"/>
    <property type="evidence" value="ECO:0007669"/>
    <property type="project" value="InterPro"/>
</dbReference>
<evidence type="ECO:0000313" key="8">
    <source>
        <dbReference type="Proteomes" id="UP000323000"/>
    </source>
</evidence>
<dbReference type="Pfam" id="PF00004">
    <property type="entry name" value="AAA"/>
    <property type="match status" value="1"/>
</dbReference>
<accession>A0A5C7GQV8</accession>
<feature type="domain" description="ATPase AAA-type core" evidence="4">
    <location>
        <begin position="224"/>
        <end position="335"/>
    </location>
</feature>
<name>A0A5C7GQV8_9ROSI</name>
<dbReference type="InterPro" id="IPR050221">
    <property type="entry name" value="26S_Proteasome_ATPase"/>
</dbReference>
<evidence type="ECO:0000259" key="5">
    <source>
        <dbReference type="Pfam" id="PF00483"/>
    </source>
</evidence>
<comment type="caution">
    <text evidence="7">The sequence shown here is derived from an EMBL/GenBank/DDBJ whole genome shotgun (WGS) entry which is preliminary data.</text>
</comment>
<evidence type="ECO:0000256" key="3">
    <source>
        <dbReference type="ARBA" id="ARBA00022840"/>
    </source>
</evidence>
<proteinExistence type="predicted"/>
<dbReference type="Gene3D" id="3.40.50.300">
    <property type="entry name" value="P-loop containing nucleotide triphosphate hydrolases"/>
    <property type="match status" value="1"/>
</dbReference>
<sequence>MTIDFSSPNVYKTRSRLQDCGLILGGGAGTRLFPLTGRRAKPAVPIGGCYRLIDVPMSNCINNGINKIYILTQFSSQSLNRHIARTYNLGNGVNFGDGFVEVKLSANGDEAWKDREAAVLALGAIAEGCISVLYPHLSECQGLRCPNCRLLLPEAADVPVYKCGGCSTDLQDNGKPSAFAYCSFKFMRLIWFAWTHSVSHGLSPFGVQNSWDHNSALYQSNHFGPVFLGVVGFEFVQKYLGEGLRMVCDVFRLAKLNAHAIIFIDKFNAITTARFDAQTGADREVQQILMERLNQMDGFDQTVNVKVNMATNWADTLDPALLRPRRLDRKIEFPLPDRRQKRLVFQVCTAKVNFSDEVDLEDYVSRPEKISAAEEILFCYLMANVFSLLHILLFGNLPQCDIIELF</sequence>
<dbReference type="InterPro" id="IPR027417">
    <property type="entry name" value="P-loop_NTPase"/>
</dbReference>
<dbReference type="Pfam" id="PF22910">
    <property type="entry name" value="EDR4-like_1st"/>
    <property type="match status" value="1"/>
</dbReference>
<evidence type="ECO:0008006" key="9">
    <source>
        <dbReference type="Google" id="ProtNLM"/>
    </source>
</evidence>
<dbReference type="PANTHER" id="PTHR23073">
    <property type="entry name" value="26S PROTEASOME REGULATORY SUBUNIT"/>
    <property type="match status" value="1"/>
</dbReference>
<evidence type="ECO:0000259" key="6">
    <source>
        <dbReference type="Pfam" id="PF22910"/>
    </source>
</evidence>
<evidence type="ECO:0000256" key="2">
    <source>
        <dbReference type="ARBA" id="ARBA00022741"/>
    </source>
</evidence>